<accession>A0A1T4ZZ11</accession>
<name>A0A1T4ZZ11_9BACT</name>
<reference evidence="4" key="1">
    <citation type="submission" date="2017-02" db="EMBL/GenBank/DDBJ databases">
        <authorList>
            <person name="Varghese N."/>
            <person name="Submissions S."/>
        </authorList>
    </citation>
    <scope>NUCLEOTIDE SEQUENCE [LARGE SCALE GENOMIC DNA]</scope>
    <source>
        <strain evidence="4">DSM 24967</strain>
    </source>
</reference>
<dbReference type="RefSeq" id="WP_079682003.1">
    <property type="nucleotide sequence ID" value="NZ_FUYQ01000001.1"/>
</dbReference>
<proteinExistence type="predicted"/>
<evidence type="ECO:0000256" key="1">
    <source>
        <dbReference type="SAM" id="SignalP"/>
    </source>
</evidence>
<dbReference type="PROSITE" id="PS51257">
    <property type="entry name" value="PROKAR_LIPOPROTEIN"/>
    <property type="match status" value="1"/>
</dbReference>
<keyword evidence="1" id="KW-0732">Signal</keyword>
<dbReference type="InterPro" id="IPR025491">
    <property type="entry name" value="DUF4382"/>
</dbReference>
<gene>
    <name evidence="3" type="ORF">SAMN05660349_00252</name>
</gene>
<feature type="signal peptide" evidence="1">
    <location>
        <begin position="1"/>
        <end position="22"/>
    </location>
</feature>
<feature type="chain" id="PRO_5012956278" description="DUF4382 domain-containing protein" evidence="1">
    <location>
        <begin position="23"/>
        <end position="263"/>
    </location>
</feature>
<dbReference type="Proteomes" id="UP000190852">
    <property type="component" value="Unassembled WGS sequence"/>
</dbReference>
<protein>
    <recommendedName>
        <fullName evidence="2">DUF4382 domain-containing protein</fullName>
    </recommendedName>
</protein>
<dbReference type="Pfam" id="PF14321">
    <property type="entry name" value="DUF4382"/>
    <property type="match status" value="1"/>
</dbReference>
<dbReference type="EMBL" id="FUYQ01000001">
    <property type="protein sequence ID" value="SKB27613.1"/>
    <property type="molecule type" value="Genomic_DNA"/>
</dbReference>
<sequence length="263" mass="29057">MKKIKWYAYMLLVMGTFMVSCSDDENSANKQTEVKFYLTDAPTSENYKAVNIDIKEVRYSIDGETWENLPITEATYNLLDFTNGKDTLLSNITLLEGEHISQIRLILGDDNELVLEDGTVVPITTPSAQESGLKFNVQENIVTSSGYAVMIDFDASKSIVKKGNGGYSLKPVIRAYVVENTAAVYGNILPAKVPYHVFTVASQDTISAISDTTLNNYFMLHGLKTGTYKVEFHSLDSDIVLFSTNVDVFGGTNKDLGIINLAQ</sequence>
<dbReference type="AlphaFoldDB" id="A0A1T4ZZ11"/>
<organism evidence="3 4">
    <name type="scientific">Parabacteroides chartae</name>
    <dbReference type="NCBI Taxonomy" id="1037355"/>
    <lineage>
        <taxon>Bacteria</taxon>
        <taxon>Pseudomonadati</taxon>
        <taxon>Bacteroidota</taxon>
        <taxon>Bacteroidia</taxon>
        <taxon>Bacteroidales</taxon>
        <taxon>Tannerellaceae</taxon>
        <taxon>Parabacteroides</taxon>
    </lineage>
</organism>
<evidence type="ECO:0000259" key="2">
    <source>
        <dbReference type="Pfam" id="PF14321"/>
    </source>
</evidence>
<keyword evidence="4" id="KW-1185">Reference proteome</keyword>
<evidence type="ECO:0000313" key="3">
    <source>
        <dbReference type="EMBL" id="SKB27613.1"/>
    </source>
</evidence>
<evidence type="ECO:0000313" key="4">
    <source>
        <dbReference type="Proteomes" id="UP000190852"/>
    </source>
</evidence>
<feature type="domain" description="DUF4382" evidence="2">
    <location>
        <begin position="32"/>
        <end position="171"/>
    </location>
</feature>